<reference evidence="2 3" key="1">
    <citation type="submission" date="2018-05" db="EMBL/GenBank/DDBJ databases">
        <title>Genomic Encyclopedia of Type Strains, Phase IV (KMG-V): Genome sequencing to study the core and pangenomes of soil and plant-associated prokaryotes.</title>
        <authorList>
            <person name="Whitman W."/>
        </authorList>
    </citation>
    <scope>NUCLEOTIDE SEQUENCE [LARGE SCALE GENOMIC DNA]</scope>
    <source>
        <strain evidence="2 3">PNA 200-10</strain>
    </source>
</reference>
<name>A0A2V2B5S9_9GAMM</name>
<dbReference type="AlphaFoldDB" id="A0A2V2B5S9"/>
<gene>
    <name evidence="2" type="ORF">C7431_11526</name>
</gene>
<sequence length="516" mass="57900">MSAAKNPTERVMSELELSWLTASENRDARLFIWRVPASGESLLDAFLALQQHPEGRSVPDLFLSLTTAFETGYGYSEALAREFIEHYEATPDVADWNSDALQPCYSAAQLRLLLQDFARHFPDDLRYLMLVLKPAAVSDERALMRWLESWRQDAEPAPRLLLIDTTEQPLWQPLYEAHPEHVQLIVDDVDGMKVMHQTAQQQSDTDSDRLLLRRYLADAMLLLEKGSADQVAARGNLALAVAQRRGWHDQQAMLHNLIAGGWLKSKDHSKAVGHYREAQNVSSAIDDPAVKGQLRTQSTFGEAGAWFANKAYLQAAKVYRQAALEAQTIPHPVFSLEGWRMSGFCLWLSGHHAAAMEAYGKAVQAAGGIPLAERGETTLPLVFQDLLRMHDKRRTEAIEACATRWQNDKQRLIQQAEAGLPCPPNTESVRKTESRLQLQLEATFLLIREERETLIRNGDDSFRRVIQLAREQLHPQWNGLPDIAHPFDAPPGEWQSLPAWGSANPSSPENAGSNAV</sequence>
<proteinExistence type="predicted"/>
<protein>
    <recommendedName>
        <fullName evidence="4">Tetratricopeptide repeat protein</fullName>
    </recommendedName>
</protein>
<evidence type="ECO:0008006" key="4">
    <source>
        <dbReference type="Google" id="ProtNLM"/>
    </source>
</evidence>
<evidence type="ECO:0000313" key="2">
    <source>
        <dbReference type="EMBL" id="PWK93432.1"/>
    </source>
</evidence>
<accession>A0A2V2B5S9</accession>
<feature type="region of interest" description="Disordered" evidence="1">
    <location>
        <begin position="482"/>
        <end position="516"/>
    </location>
</feature>
<dbReference type="STRING" id="574096.HA38_06655"/>
<dbReference type="Proteomes" id="UP000245981">
    <property type="component" value="Unassembled WGS sequence"/>
</dbReference>
<dbReference type="OrthoDB" id="6637938at2"/>
<evidence type="ECO:0000256" key="1">
    <source>
        <dbReference type="SAM" id="MobiDB-lite"/>
    </source>
</evidence>
<dbReference type="RefSeq" id="WP_109718327.1">
    <property type="nucleotide sequence ID" value="NZ_CP193924.1"/>
</dbReference>
<comment type="caution">
    <text evidence="2">The sequence shown here is derived from an EMBL/GenBank/DDBJ whole genome shotgun (WGS) entry which is preliminary data.</text>
</comment>
<feature type="compositionally biased region" description="Polar residues" evidence="1">
    <location>
        <begin position="503"/>
        <end position="516"/>
    </location>
</feature>
<evidence type="ECO:0000313" key="3">
    <source>
        <dbReference type="Proteomes" id="UP000245981"/>
    </source>
</evidence>
<dbReference type="Gene3D" id="1.25.40.10">
    <property type="entry name" value="Tetratricopeptide repeat domain"/>
    <property type="match status" value="1"/>
</dbReference>
<organism evidence="2 3">
    <name type="scientific">Pantoea allii</name>
    <dbReference type="NCBI Taxonomy" id="574096"/>
    <lineage>
        <taxon>Bacteria</taxon>
        <taxon>Pseudomonadati</taxon>
        <taxon>Pseudomonadota</taxon>
        <taxon>Gammaproteobacteria</taxon>
        <taxon>Enterobacterales</taxon>
        <taxon>Erwiniaceae</taxon>
        <taxon>Pantoea</taxon>
    </lineage>
</organism>
<dbReference type="EMBL" id="QGHF01000015">
    <property type="protein sequence ID" value="PWK93432.1"/>
    <property type="molecule type" value="Genomic_DNA"/>
</dbReference>
<dbReference type="InterPro" id="IPR011990">
    <property type="entry name" value="TPR-like_helical_dom_sf"/>
</dbReference>